<comment type="subcellular location">
    <subcellularLocation>
        <location evidence="1">Membrane</location>
    </subcellularLocation>
</comment>
<dbReference type="SUPFAM" id="SSF69593">
    <property type="entry name" value="Glycerol-3-phosphate (1)-acyltransferase"/>
    <property type="match status" value="1"/>
</dbReference>
<keyword evidence="6 9" id="KW-0472">Membrane</keyword>
<dbReference type="SMART" id="SM00563">
    <property type="entry name" value="PlsC"/>
    <property type="match status" value="1"/>
</dbReference>
<keyword evidence="2" id="KW-0808">Transferase</keyword>
<organism evidence="11 12">
    <name type="scientific">Novosphingobium organovorum</name>
    <dbReference type="NCBI Taxonomy" id="2930092"/>
    <lineage>
        <taxon>Bacteria</taxon>
        <taxon>Pseudomonadati</taxon>
        <taxon>Pseudomonadota</taxon>
        <taxon>Alphaproteobacteria</taxon>
        <taxon>Sphingomonadales</taxon>
        <taxon>Sphingomonadaceae</taxon>
        <taxon>Novosphingobium</taxon>
    </lineage>
</organism>
<evidence type="ECO:0000256" key="4">
    <source>
        <dbReference type="ARBA" id="ARBA00022989"/>
    </source>
</evidence>
<keyword evidence="5" id="KW-0443">Lipid metabolism</keyword>
<keyword evidence="7 11" id="KW-0012">Acyltransferase</keyword>
<evidence type="ECO:0000256" key="6">
    <source>
        <dbReference type="ARBA" id="ARBA00023136"/>
    </source>
</evidence>
<proteinExistence type="predicted"/>
<accession>A0ABT0BBR9</accession>
<evidence type="ECO:0000313" key="12">
    <source>
        <dbReference type="Proteomes" id="UP001162881"/>
    </source>
</evidence>
<keyword evidence="4 9" id="KW-1133">Transmembrane helix</keyword>
<comment type="caution">
    <text evidence="11">The sequence shown here is derived from an EMBL/GenBank/DDBJ whole genome shotgun (WGS) entry which is preliminary data.</text>
</comment>
<reference evidence="11" key="1">
    <citation type="submission" date="2022-03" db="EMBL/GenBank/DDBJ databases">
        <title>Identification of a novel bacterium isolated from mangrove sediments.</title>
        <authorList>
            <person name="Pan X."/>
        </authorList>
    </citation>
    <scope>NUCLEOTIDE SEQUENCE</scope>
    <source>
        <strain evidence="11">B1949</strain>
    </source>
</reference>
<dbReference type="PANTHER" id="PTHR23063">
    <property type="entry name" value="PHOSPHOLIPID ACYLTRANSFERASE"/>
    <property type="match status" value="1"/>
</dbReference>
<feature type="compositionally biased region" description="Low complexity" evidence="8">
    <location>
        <begin position="12"/>
        <end position="21"/>
    </location>
</feature>
<dbReference type="EMBL" id="JALHLF010000015">
    <property type="protein sequence ID" value="MCJ2182340.1"/>
    <property type="molecule type" value="Genomic_DNA"/>
</dbReference>
<evidence type="ECO:0000256" key="7">
    <source>
        <dbReference type="ARBA" id="ARBA00023315"/>
    </source>
</evidence>
<evidence type="ECO:0000256" key="2">
    <source>
        <dbReference type="ARBA" id="ARBA00022679"/>
    </source>
</evidence>
<evidence type="ECO:0000256" key="8">
    <source>
        <dbReference type="SAM" id="MobiDB-lite"/>
    </source>
</evidence>
<feature type="region of interest" description="Disordered" evidence="8">
    <location>
        <begin position="1"/>
        <end position="24"/>
    </location>
</feature>
<dbReference type="InterPro" id="IPR002123">
    <property type="entry name" value="Plipid/glycerol_acylTrfase"/>
</dbReference>
<evidence type="ECO:0000313" key="11">
    <source>
        <dbReference type="EMBL" id="MCJ2182340.1"/>
    </source>
</evidence>
<feature type="transmembrane region" description="Helical" evidence="9">
    <location>
        <begin position="34"/>
        <end position="55"/>
    </location>
</feature>
<keyword evidence="3 9" id="KW-0812">Transmembrane</keyword>
<evidence type="ECO:0000256" key="3">
    <source>
        <dbReference type="ARBA" id="ARBA00022692"/>
    </source>
</evidence>
<gene>
    <name evidence="11" type="ORF">MTR62_06440</name>
</gene>
<feature type="domain" description="Phospholipid/glycerol acyltransferase" evidence="10">
    <location>
        <begin position="93"/>
        <end position="212"/>
    </location>
</feature>
<dbReference type="Proteomes" id="UP001162881">
    <property type="component" value="Unassembled WGS sequence"/>
</dbReference>
<sequence>MANARDPIPGSPADTPDDTSAIPPPPGPARYPLIALRLLVLLLALGTSLTAYYAIRPFTRSNPVPTRFLRAVAAIAGVRLRIEGARPPRGETCVLVANHVSWLDIPSLAGASGCAFVAHDGLSAIGPLRWLCELNDTVFIARHDRGSIARQVEQVRTALADTGALTIFPEGTTGDGAQLMPFKSSLLSALERAAPGAQSGTIAIRPVWLDYGPEARRIAWLGEESGLANALRLLGRWRAIPLTIHFLEPLTPEQRASRKAIAHNAHAAIAHAMGSHL</sequence>
<protein>
    <submittedName>
        <fullName evidence="11">1-acyl-sn-glycerol-3-phosphate acyltransferase</fullName>
    </submittedName>
</protein>
<evidence type="ECO:0000259" key="10">
    <source>
        <dbReference type="SMART" id="SM00563"/>
    </source>
</evidence>
<dbReference type="CDD" id="cd07989">
    <property type="entry name" value="LPLAT_AGPAT-like"/>
    <property type="match status" value="1"/>
</dbReference>
<evidence type="ECO:0000256" key="9">
    <source>
        <dbReference type="SAM" id="Phobius"/>
    </source>
</evidence>
<dbReference type="GO" id="GO:0016746">
    <property type="term" value="F:acyltransferase activity"/>
    <property type="evidence" value="ECO:0007669"/>
    <property type="project" value="UniProtKB-KW"/>
</dbReference>
<dbReference type="RefSeq" id="WP_244018173.1">
    <property type="nucleotide sequence ID" value="NZ_JALHLF010000015.1"/>
</dbReference>
<dbReference type="PANTHER" id="PTHR23063:SF52">
    <property type="entry name" value="LYSOPHOSPHATIDYLCHOLINE ACYLTRANSFERASE"/>
    <property type="match status" value="1"/>
</dbReference>
<name>A0ABT0BBR9_9SPHN</name>
<evidence type="ECO:0000256" key="1">
    <source>
        <dbReference type="ARBA" id="ARBA00004370"/>
    </source>
</evidence>
<dbReference type="Pfam" id="PF01553">
    <property type="entry name" value="Acyltransferase"/>
    <property type="match status" value="1"/>
</dbReference>
<evidence type="ECO:0000256" key="5">
    <source>
        <dbReference type="ARBA" id="ARBA00023098"/>
    </source>
</evidence>
<keyword evidence="12" id="KW-1185">Reference proteome</keyword>